<dbReference type="Proteomes" id="UP000821845">
    <property type="component" value="Chromosome 7"/>
</dbReference>
<evidence type="ECO:0000313" key="2">
    <source>
        <dbReference type="Proteomes" id="UP000821845"/>
    </source>
</evidence>
<dbReference type="EMBL" id="CM023487">
    <property type="protein sequence ID" value="KAH6925535.1"/>
    <property type="molecule type" value="Genomic_DNA"/>
</dbReference>
<name>A0ACB7RTL2_HYAAI</name>
<reference evidence="1" key="1">
    <citation type="submission" date="2020-05" db="EMBL/GenBank/DDBJ databases">
        <title>Large-scale comparative analyses of tick genomes elucidate their genetic diversity and vector capacities.</title>
        <authorList>
            <person name="Jia N."/>
            <person name="Wang J."/>
            <person name="Shi W."/>
            <person name="Du L."/>
            <person name="Sun Y."/>
            <person name="Zhan W."/>
            <person name="Jiang J."/>
            <person name="Wang Q."/>
            <person name="Zhang B."/>
            <person name="Ji P."/>
            <person name="Sakyi L.B."/>
            <person name="Cui X."/>
            <person name="Yuan T."/>
            <person name="Jiang B."/>
            <person name="Yang W."/>
            <person name="Lam T.T.-Y."/>
            <person name="Chang Q."/>
            <person name="Ding S."/>
            <person name="Wang X."/>
            <person name="Zhu J."/>
            <person name="Ruan X."/>
            <person name="Zhao L."/>
            <person name="Wei J."/>
            <person name="Que T."/>
            <person name="Du C."/>
            <person name="Cheng J."/>
            <person name="Dai P."/>
            <person name="Han X."/>
            <person name="Huang E."/>
            <person name="Gao Y."/>
            <person name="Liu J."/>
            <person name="Shao H."/>
            <person name="Ye R."/>
            <person name="Li L."/>
            <person name="Wei W."/>
            <person name="Wang X."/>
            <person name="Wang C."/>
            <person name="Yang T."/>
            <person name="Huo Q."/>
            <person name="Li W."/>
            <person name="Guo W."/>
            <person name="Chen H."/>
            <person name="Zhou L."/>
            <person name="Ni X."/>
            <person name="Tian J."/>
            <person name="Zhou Y."/>
            <person name="Sheng Y."/>
            <person name="Liu T."/>
            <person name="Pan Y."/>
            <person name="Xia L."/>
            <person name="Li J."/>
            <person name="Zhao F."/>
            <person name="Cao W."/>
        </authorList>
    </citation>
    <scope>NUCLEOTIDE SEQUENCE</scope>
    <source>
        <strain evidence="1">Hyas-2018</strain>
    </source>
</reference>
<evidence type="ECO:0000313" key="1">
    <source>
        <dbReference type="EMBL" id="KAH6925535.1"/>
    </source>
</evidence>
<comment type="caution">
    <text evidence="1">The sequence shown here is derived from an EMBL/GenBank/DDBJ whole genome shotgun (WGS) entry which is preliminary data.</text>
</comment>
<gene>
    <name evidence="1" type="ORF">HPB50_006883</name>
</gene>
<organism evidence="1 2">
    <name type="scientific">Hyalomma asiaticum</name>
    <name type="common">Tick</name>
    <dbReference type="NCBI Taxonomy" id="266040"/>
    <lineage>
        <taxon>Eukaryota</taxon>
        <taxon>Metazoa</taxon>
        <taxon>Ecdysozoa</taxon>
        <taxon>Arthropoda</taxon>
        <taxon>Chelicerata</taxon>
        <taxon>Arachnida</taxon>
        <taxon>Acari</taxon>
        <taxon>Parasitiformes</taxon>
        <taxon>Ixodida</taxon>
        <taxon>Ixodoidea</taxon>
        <taxon>Ixodidae</taxon>
        <taxon>Hyalomminae</taxon>
        <taxon>Hyalomma</taxon>
    </lineage>
</organism>
<keyword evidence="2" id="KW-1185">Reference proteome</keyword>
<protein>
    <submittedName>
        <fullName evidence="1">Uncharacterized protein</fullName>
    </submittedName>
</protein>
<sequence length="312" mass="34291">MHRVLELLTRLASLLFGWLPLGPRERFAGNGKRVLVSGCDSGIGLRLAQRLHEAGYRVLAGCLSPDSEGARLLANLRDGDNPVQVLQLDVTSERSVERALVQGQVRDEEFEWMTPEQVERTVAVNVLGTLRLTKHCLPYIRRSKGRVVSLSTVVAAAPGMPCMAAYCASKAAIESFSRCLRLELARHGAHASVVRPGDLAKHTAIMKRQAEDNKAMWESMDEEQCSVHGPYVTGFVRGFQSQQGALSPVRIDDSPVFGHVEHALGSRSPRGLYVSDSGLWPLFLRMLAVLPTALSDAVVSLFYSHLRRLGEN</sequence>
<proteinExistence type="predicted"/>
<accession>A0ACB7RTL2</accession>